<dbReference type="Proteomes" id="UP001575105">
    <property type="component" value="Unassembled WGS sequence"/>
</dbReference>
<dbReference type="Pfam" id="PF16561">
    <property type="entry name" value="AMPK1_CBM"/>
    <property type="match status" value="1"/>
</dbReference>
<feature type="compositionally biased region" description="Basic and acidic residues" evidence="1">
    <location>
        <begin position="336"/>
        <end position="353"/>
    </location>
</feature>
<dbReference type="InterPro" id="IPR050678">
    <property type="entry name" value="DNA_Partitioning_ATPase"/>
</dbReference>
<dbReference type="SUPFAM" id="SSF52540">
    <property type="entry name" value="P-loop containing nucleoside triphosphate hydrolases"/>
    <property type="match status" value="1"/>
</dbReference>
<dbReference type="RefSeq" id="WP_425345348.1">
    <property type="nucleotide sequence ID" value="NZ_JBGUBD010000005.1"/>
</dbReference>
<dbReference type="CDD" id="cd02042">
    <property type="entry name" value="ParAB_family"/>
    <property type="match status" value="1"/>
</dbReference>
<feature type="domain" description="AMP-activated protein kinase glycogen-binding" evidence="3">
    <location>
        <begin position="406"/>
        <end position="480"/>
    </location>
</feature>
<dbReference type="PANTHER" id="PTHR13696:SF52">
    <property type="entry name" value="PARA FAMILY PROTEIN CT_582"/>
    <property type="match status" value="1"/>
</dbReference>
<dbReference type="Pfam" id="PF13614">
    <property type="entry name" value="AAA_31"/>
    <property type="match status" value="1"/>
</dbReference>
<proteinExistence type="predicted"/>
<dbReference type="InterPro" id="IPR014756">
    <property type="entry name" value="Ig_E-set"/>
</dbReference>
<dbReference type="InterPro" id="IPR025669">
    <property type="entry name" value="AAA_dom"/>
</dbReference>
<feature type="region of interest" description="Disordered" evidence="1">
    <location>
        <begin position="1"/>
        <end position="23"/>
    </location>
</feature>
<evidence type="ECO:0000259" key="3">
    <source>
        <dbReference type="Pfam" id="PF16561"/>
    </source>
</evidence>
<dbReference type="InterPro" id="IPR013783">
    <property type="entry name" value="Ig-like_fold"/>
</dbReference>
<comment type="caution">
    <text evidence="4">The sequence shown here is derived from an EMBL/GenBank/DDBJ whole genome shotgun (WGS) entry which is preliminary data.</text>
</comment>
<dbReference type="PANTHER" id="PTHR13696">
    <property type="entry name" value="P-LOOP CONTAINING NUCLEOSIDE TRIPHOSPHATE HYDROLASE"/>
    <property type="match status" value="1"/>
</dbReference>
<accession>A0ABV4U5H2</accession>
<dbReference type="Gene3D" id="2.60.40.10">
    <property type="entry name" value="Immunoglobulins"/>
    <property type="match status" value="1"/>
</dbReference>
<dbReference type="EMBL" id="JBGUBD010000005">
    <property type="protein sequence ID" value="MFA9478420.1"/>
    <property type="molecule type" value="Genomic_DNA"/>
</dbReference>
<reference evidence="4 5" key="1">
    <citation type="submission" date="2024-08" db="EMBL/GenBank/DDBJ databases">
        <title>Whole-genome sequencing of halo(alkali)philic microorganisms from hypersaline lakes.</title>
        <authorList>
            <person name="Sorokin D.Y."/>
            <person name="Merkel A.Y."/>
            <person name="Messina E."/>
            <person name="Yakimov M."/>
        </authorList>
    </citation>
    <scope>NUCLEOTIDE SEQUENCE [LARGE SCALE GENOMIC DNA]</scope>
    <source>
        <strain evidence="4 5">AB-hyl4</strain>
    </source>
</reference>
<protein>
    <submittedName>
        <fullName evidence="4">AAA family ATPase</fullName>
    </submittedName>
</protein>
<dbReference type="CDD" id="cd02859">
    <property type="entry name" value="E_set_AMPKbeta_like_N"/>
    <property type="match status" value="1"/>
</dbReference>
<keyword evidence="5" id="KW-1185">Reference proteome</keyword>
<evidence type="ECO:0000313" key="4">
    <source>
        <dbReference type="EMBL" id="MFA9478420.1"/>
    </source>
</evidence>
<gene>
    <name evidence="4" type="ORF">ACERK3_08935</name>
</gene>
<evidence type="ECO:0000259" key="2">
    <source>
        <dbReference type="Pfam" id="PF13614"/>
    </source>
</evidence>
<dbReference type="InterPro" id="IPR032640">
    <property type="entry name" value="AMPK1_CBM"/>
</dbReference>
<evidence type="ECO:0000313" key="5">
    <source>
        <dbReference type="Proteomes" id="UP001575105"/>
    </source>
</evidence>
<evidence type="ECO:0000256" key="1">
    <source>
        <dbReference type="SAM" id="MobiDB-lite"/>
    </source>
</evidence>
<feature type="domain" description="AAA" evidence="2">
    <location>
        <begin position="39"/>
        <end position="211"/>
    </location>
</feature>
<dbReference type="InterPro" id="IPR027417">
    <property type="entry name" value="P-loop_NTPase"/>
</dbReference>
<sequence length="484" mass="53008">MFRPSEGTRVHVSSGSGRVEQKLGRPVTFHGRKGFSQVRTIAIINQKGGCGKTTVSINLAATLAARGQRTLLVDMDPQGHCAMGLAVPEAQVDRSIADVLRAGMDGSIAFADVTWQIARHLDLVPAKINLAGVEQLLATAPDKDRRLAQVLSTVQDKYDFCVIDCPPSIGLLTFNALRAADEVFIPVETGYYALQGSLKQAQTIEMLSRRAGHDVRFMVLATMYDVRTKLAREILSELKRHFDDKLLPVVINFNAKLKEAASFGQPITEYDAASRGMQDFERLAGWLMSNPTLPTHDANDAPLVRQNPALSRAAELVERARALSARTASLAQRLASDPELRQENLAEPARREPPQPPIVPDEPDYEPAIPSNGSNGSNTALQTKLAQLYGVRPTAQGLLFIQPGTTGRRVAVVGDFNAWNPDASPMKRDESLGILQTCVPVTPGRYQYRLVIDGQWLPDPYNREVEPTAQGEMNNVVELTDMID</sequence>
<organism evidence="4 5">
    <name type="scientific">Natronomicrosphaera hydrolytica</name>
    <dbReference type="NCBI Taxonomy" id="3242702"/>
    <lineage>
        <taxon>Bacteria</taxon>
        <taxon>Pseudomonadati</taxon>
        <taxon>Planctomycetota</taxon>
        <taxon>Phycisphaerae</taxon>
        <taxon>Phycisphaerales</taxon>
        <taxon>Phycisphaeraceae</taxon>
        <taxon>Natronomicrosphaera</taxon>
    </lineage>
</organism>
<dbReference type="Gene3D" id="3.40.50.300">
    <property type="entry name" value="P-loop containing nucleotide triphosphate hydrolases"/>
    <property type="match status" value="1"/>
</dbReference>
<feature type="region of interest" description="Disordered" evidence="1">
    <location>
        <begin position="333"/>
        <end position="379"/>
    </location>
</feature>
<name>A0ABV4U5H2_9BACT</name>
<dbReference type="SUPFAM" id="SSF81296">
    <property type="entry name" value="E set domains"/>
    <property type="match status" value="1"/>
</dbReference>